<keyword evidence="12" id="KW-1185">Reference proteome</keyword>
<dbReference type="InterPro" id="IPR011990">
    <property type="entry name" value="TPR-like_helical_dom_sf"/>
</dbReference>
<evidence type="ECO:0000259" key="10">
    <source>
        <dbReference type="Pfam" id="PF12862"/>
    </source>
</evidence>
<evidence type="ECO:0000256" key="2">
    <source>
        <dbReference type="ARBA" id="ARBA00016066"/>
    </source>
</evidence>
<keyword evidence="4" id="KW-0498">Mitosis</keyword>
<accession>F4NW27</accession>
<dbReference type="GO" id="GO:0005680">
    <property type="term" value="C:anaphase-promoting complex"/>
    <property type="evidence" value="ECO:0000318"/>
    <property type="project" value="GO_Central"/>
</dbReference>
<dbReference type="GO" id="GO:0031145">
    <property type="term" value="P:anaphase-promoting complex-dependent catabolic process"/>
    <property type="evidence" value="ECO:0000318"/>
    <property type="project" value="GO_Central"/>
</dbReference>
<proteinExistence type="inferred from homology"/>
<dbReference type="RefSeq" id="XP_006676655.1">
    <property type="nucleotide sequence ID" value="XM_006676592.1"/>
</dbReference>
<dbReference type="GO" id="GO:0051301">
    <property type="term" value="P:cell division"/>
    <property type="evidence" value="ECO:0007669"/>
    <property type="project" value="UniProtKB-KW"/>
</dbReference>
<evidence type="ECO:0000256" key="1">
    <source>
        <dbReference type="ARBA" id="ARBA00007450"/>
    </source>
</evidence>
<evidence type="ECO:0000256" key="6">
    <source>
        <dbReference type="ARBA" id="ARBA00023306"/>
    </source>
</evidence>
<dbReference type="GO" id="GO:0045842">
    <property type="term" value="P:positive regulation of mitotic metaphase/anaphase transition"/>
    <property type="evidence" value="ECO:0000318"/>
    <property type="project" value="GO_Central"/>
</dbReference>
<organism evidence="11 12">
    <name type="scientific">Batrachochytrium dendrobatidis (strain JAM81 / FGSC 10211)</name>
    <name type="common">Frog chytrid fungus</name>
    <dbReference type="NCBI Taxonomy" id="684364"/>
    <lineage>
        <taxon>Eukaryota</taxon>
        <taxon>Fungi</taxon>
        <taxon>Fungi incertae sedis</taxon>
        <taxon>Chytridiomycota</taxon>
        <taxon>Chytridiomycota incertae sedis</taxon>
        <taxon>Chytridiomycetes</taxon>
        <taxon>Rhizophydiales</taxon>
        <taxon>Rhizophydiales incertae sedis</taxon>
        <taxon>Batrachochytrium</taxon>
    </lineage>
</organism>
<keyword evidence="5" id="KW-0833">Ubl conjugation pathway</keyword>
<dbReference type="Gene3D" id="1.25.40.10">
    <property type="entry name" value="Tetratricopeptide repeat domain"/>
    <property type="match status" value="1"/>
</dbReference>
<sequence>MSLQQPCISPYSIALLVLVRLALDHQLYGPLHVSDLGDQHAQSSDSADNSAFTTSQILLFLGDCLDCLDLSENYLGLKYFLNSMDLFRDNEDDLSDQNAKSSPIGLFVNKNIAAFQTLELDGWMVLNQQYEAFCKGESLDDIGNYLNHLRSGEIYRALEDLRRFIDYSVVGDTNKIPFQYVSLNMAAVHSEMGQHMEALEFVSDALRYARFVGDDTCLSYILMWLDRLTWKLGRDTMCNKYGNMPNEEEILDTLAERTQRFGQHQLQVLSHLRNATWRLMNGKSPILVFHSVQIATSLVNHHRGLEALVSTVELTKAGIWEIYGNTQSARAAIQQVLIVNQKEYSANDLSMAYSKNALYEASEGRFKEAFSLIKTAKQRFPIVGFFEASKHWLVAMGYILLDRALFRLNMPLAAHILANLSAHCIDTPHNNQAIKIYGARLAKRYGKRDEAYRLFMEASEPPEEGVIEGSLNYIPAMLEQADLLLEEGREGAIAALPITLKCLALADQYSMNLIRIMGLVRLSHILVHLQYFRQALDLITELLPSVLVAASAVDRGYTYFVHAQILIAAMAGSDRPITGSNATEPFTLLEKKAVDQSVKEATRLAGNNTDKRIVTSTLHSMLTTTWASVIYSLKEAEKCYINLASVYHLERCYHLMSLAYNRAGLIAERNEACKKMRALCIPFEVSDDAENEQYTWEYQIKH</sequence>
<evidence type="ECO:0000313" key="12">
    <source>
        <dbReference type="Proteomes" id="UP000007241"/>
    </source>
</evidence>
<evidence type="ECO:0000256" key="7">
    <source>
        <dbReference type="ARBA" id="ARBA00031069"/>
    </source>
</evidence>
<evidence type="ECO:0000256" key="9">
    <source>
        <dbReference type="SAM" id="SignalP"/>
    </source>
</evidence>
<dbReference type="InterPro" id="IPR026000">
    <property type="entry name" value="Apc5_dom"/>
</dbReference>
<dbReference type="PANTHER" id="PTHR12830:SF9">
    <property type="entry name" value="ANAPHASE-PROMOTING COMPLEX SUBUNIT 5"/>
    <property type="match status" value="1"/>
</dbReference>
<dbReference type="Proteomes" id="UP000007241">
    <property type="component" value="Unassembled WGS sequence"/>
</dbReference>
<protein>
    <recommendedName>
        <fullName evidence="2">Anaphase-promoting complex subunit 5</fullName>
    </recommendedName>
    <alternativeName>
        <fullName evidence="7">Cyclosome subunit 5</fullName>
    </alternativeName>
</protein>
<comment type="function">
    <text evidence="8">Component of the anaphase promoting complex/cyclosome (APC/C), a cell cycle-regulated E3 ubiquitin ligase that controls progression through mitosis and the G1 phase of the cell cycle. The APC/C complex acts by mediating ubiquitination and subsequent degradation of target proteins: it mainly mediates the formation of 'Lys-11'-linked polyubiquitin chains and, to a lower extent, the formation of 'Lys-48'- and 'Lys-63'-linked polyubiquitin chains. The APC/C complex catalyzes assembly of branched 'Lys-11'-/'Lys-48'-linked branched ubiquitin chains on target proteins.</text>
</comment>
<dbReference type="InParanoid" id="F4NW27"/>
<dbReference type="InterPro" id="IPR037679">
    <property type="entry name" value="Apc5"/>
</dbReference>
<dbReference type="UniPathway" id="UPA00143"/>
<feature type="chain" id="PRO_5003318673" description="Anaphase-promoting complex subunit 5" evidence="9">
    <location>
        <begin position="25"/>
        <end position="702"/>
    </location>
</feature>
<dbReference type="FunCoup" id="F4NW27">
    <property type="interactions" value="189"/>
</dbReference>
<dbReference type="PANTHER" id="PTHR12830">
    <property type="entry name" value="ANAPHASE-PROMOTING COMPLEX SUBUNIT 5"/>
    <property type="match status" value="1"/>
</dbReference>
<comment type="similarity">
    <text evidence="1">Belongs to the APC5 family.</text>
</comment>
<dbReference type="EMBL" id="GL882880">
    <property type="protein sequence ID" value="EGF82405.1"/>
    <property type="molecule type" value="Genomic_DNA"/>
</dbReference>
<dbReference type="GO" id="GO:0070979">
    <property type="term" value="P:protein K11-linked ubiquitination"/>
    <property type="evidence" value="ECO:0000318"/>
    <property type="project" value="GO_Central"/>
</dbReference>
<name>F4NW27_BATDJ</name>
<keyword evidence="3" id="KW-0132">Cell division</keyword>
<feature type="domain" description="Anaphase-promoting complex subunit 5" evidence="10">
    <location>
        <begin position="596"/>
        <end position="622"/>
    </location>
</feature>
<dbReference type="OMA" id="MARENND"/>
<keyword evidence="6" id="KW-0131">Cell cycle</keyword>
<evidence type="ECO:0000256" key="3">
    <source>
        <dbReference type="ARBA" id="ARBA00022618"/>
    </source>
</evidence>
<dbReference type="Pfam" id="PF12862">
    <property type="entry name" value="ANAPC5"/>
    <property type="match status" value="2"/>
</dbReference>
<evidence type="ECO:0000256" key="4">
    <source>
        <dbReference type="ARBA" id="ARBA00022776"/>
    </source>
</evidence>
<dbReference type="STRING" id="684364.F4NW27"/>
<keyword evidence="9" id="KW-0732">Signal</keyword>
<reference evidence="11 12" key="1">
    <citation type="submission" date="2009-12" db="EMBL/GenBank/DDBJ databases">
        <title>The draft genome of Batrachochytrium dendrobatidis.</title>
        <authorList>
            <consortium name="US DOE Joint Genome Institute (JGI-PGF)"/>
            <person name="Kuo A."/>
            <person name="Salamov A."/>
            <person name="Schmutz J."/>
            <person name="Lucas S."/>
            <person name="Pitluck S."/>
            <person name="Rosenblum E."/>
            <person name="Stajich J."/>
            <person name="Eisen M."/>
            <person name="Grigoriev I.V."/>
        </authorList>
    </citation>
    <scope>NUCLEOTIDE SEQUENCE [LARGE SCALE GENOMIC DNA]</scope>
    <source>
        <strain evidence="12">JAM81 / FGSC 10211</strain>
    </source>
</reference>
<evidence type="ECO:0000256" key="5">
    <source>
        <dbReference type="ARBA" id="ARBA00022786"/>
    </source>
</evidence>
<dbReference type="HOGENOM" id="CLU_392768_0_0_1"/>
<evidence type="ECO:0000313" key="11">
    <source>
        <dbReference type="EMBL" id="EGF82405.1"/>
    </source>
</evidence>
<dbReference type="GeneID" id="18238070"/>
<evidence type="ECO:0000256" key="8">
    <source>
        <dbReference type="ARBA" id="ARBA00045696"/>
    </source>
</evidence>
<dbReference type="AlphaFoldDB" id="F4NW27"/>
<feature type="domain" description="Anaphase-promoting complex subunit 5" evidence="10">
    <location>
        <begin position="144"/>
        <end position="228"/>
    </location>
</feature>
<gene>
    <name evidence="11" type="ORF">BATDEDRAFT_22878</name>
</gene>
<dbReference type="OrthoDB" id="2133671at2759"/>
<feature type="signal peptide" evidence="9">
    <location>
        <begin position="1"/>
        <end position="24"/>
    </location>
</feature>